<name>A0A2K8PQV6_STRLA</name>
<gene>
    <name evidence="1" type="ORF">SLAV_36780</name>
</gene>
<dbReference type="Proteomes" id="UP000231791">
    <property type="component" value="Chromosome"/>
</dbReference>
<dbReference type="KEGG" id="slx:SLAV_36780"/>
<keyword evidence="2" id="KW-1185">Reference proteome</keyword>
<proteinExistence type="predicted"/>
<accession>A0A2K8PQV6</accession>
<dbReference type="EMBL" id="CP024985">
    <property type="protein sequence ID" value="ATZ29121.1"/>
    <property type="molecule type" value="Genomic_DNA"/>
</dbReference>
<dbReference type="AlphaFoldDB" id="A0A2K8PQV6"/>
<protein>
    <recommendedName>
        <fullName evidence="3">Transposase DDE domain-containing protein</fullName>
    </recommendedName>
</protein>
<evidence type="ECO:0000313" key="1">
    <source>
        <dbReference type="EMBL" id="ATZ29121.1"/>
    </source>
</evidence>
<organism evidence="1 2">
    <name type="scientific">Streptomyces lavendulae subsp. lavendulae</name>
    <dbReference type="NCBI Taxonomy" id="58340"/>
    <lineage>
        <taxon>Bacteria</taxon>
        <taxon>Bacillati</taxon>
        <taxon>Actinomycetota</taxon>
        <taxon>Actinomycetes</taxon>
        <taxon>Kitasatosporales</taxon>
        <taxon>Streptomycetaceae</taxon>
        <taxon>Streptomyces</taxon>
    </lineage>
</organism>
<sequence>MKHRRLARDYETHPHRSEAMIRLAMFDLMSRRLTRESTPNWRDT</sequence>
<evidence type="ECO:0000313" key="2">
    <source>
        <dbReference type="Proteomes" id="UP000231791"/>
    </source>
</evidence>
<reference evidence="1 2" key="1">
    <citation type="submission" date="2017-11" db="EMBL/GenBank/DDBJ databases">
        <title>Complete genome sequence of Streptomyces lavendulae subsp. lavendulae CCM 3239 (formerly 'Streptomyces aureofaciens CCM 3239'), the producer of the angucycline-type antibiotic auricin.</title>
        <authorList>
            <person name="Busche T."/>
            <person name="Novakova R."/>
            <person name="Al'Dilaimi A."/>
            <person name="Homerova D."/>
            <person name="Feckova L."/>
            <person name="Rezuchova B."/>
            <person name="Mingyar E."/>
            <person name="Csolleiova D."/>
            <person name="Bekeova C."/>
            <person name="Winkler A."/>
            <person name="Sevcikova B."/>
            <person name="Kalinowski J."/>
            <person name="Kormanec J."/>
            <person name="Ruckert C."/>
        </authorList>
    </citation>
    <scope>NUCLEOTIDE SEQUENCE [LARGE SCALE GENOMIC DNA]</scope>
    <source>
        <strain evidence="1 2">CCM 3239</strain>
    </source>
</reference>
<evidence type="ECO:0008006" key="3">
    <source>
        <dbReference type="Google" id="ProtNLM"/>
    </source>
</evidence>